<reference evidence="2 3" key="1">
    <citation type="submission" date="2023-09" db="EMBL/GenBank/DDBJ databases">
        <title>Multi-omics analysis of a traditional fermented food reveals byproduct-associated fungal strains for waste-to-food upcycling.</title>
        <authorList>
            <consortium name="Lawrence Berkeley National Laboratory"/>
            <person name="Rekdal V.M."/>
            <person name="Villalobos-Escobedo J.M."/>
            <person name="Rodriguez-Valeron N."/>
            <person name="Garcia M.O."/>
            <person name="Vasquez D.P."/>
            <person name="Damayanti I."/>
            <person name="Sorensen P.M."/>
            <person name="Baidoo E.E."/>
            <person name="De Carvalho A.C."/>
            <person name="Riley R."/>
            <person name="Lipzen A."/>
            <person name="He G."/>
            <person name="Yan M."/>
            <person name="Haridas S."/>
            <person name="Daum C."/>
            <person name="Yoshinaga Y."/>
            <person name="Ng V."/>
            <person name="Grigoriev I.V."/>
            <person name="Munk R."/>
            <person name="Nuraida L."/>
            <person name="Wijaya C.H."/>
            <person name="Morales P.-C."/>
            <person name="Keasling J.D."/>
        </authorList>
    </citation>
    <scope>NUCLEOTIDE SEQUENCE [LARGE SCALE GENOMIC DNA]</scope>
    <source>
        <strain evidence="2 3">FGSC 2613</strain>
    </source>
</reference>
<proteinExistence type="predicted"/>
<keyword evidence="3" id="KW-1185">Reference proteome</keyword>
<protein>
    <submittedName>
        <fullName evidence="2">Uncharacterized protein</fullName>
    </submittedName>
</protein>
<name>A0ABR3DQJ9_NEUIN</name>
<comment type="caution">
    <text evidence="2">The sequence shown here is derived from an EMBL/GenBank/DDBJ whole genome shotgun (WGS) entry which is preliminary data.</text>
</comment>
<evidence type="ECO:0000313" key="2">
    <source>
        <dbReference type="EMBL" id="KAL0474126.1"/>
    </source>
</evidence>
<organism evidence="2 3">
    <name type="scientific">Neurospora intermedia</name>
    <dbReference type="NCBI Taxonomy" id="5142"/>
    <lineage>
        <taxon>Eukaryota</taxon>
        <taxon>Fungi</taxon>
        <taxon>Dikarya</taxon>
        <taxon>Ascomycota</taxon>
        <taxon>Pezizomycotina</taxon>
        <taxon>Sordariomycetes</taxon>
        <taxon>Sordariomycetidae</taxon>
        <taxon>Sordariales</taxon>
        <taxon>Sordariaceae</taxon>
        <taxon>Neurospora</taxon>
    </lineage>
</organism>
<sequence length="285" mass="30791">MDYFLINILPAPITRGIARSMEHLNCLWPDGAYYALVALVFGLNWAVVRPEGLAWPFVHKLIKKLAGHARNSGWRSLGGTKTGCPQLSPPSGRHRRGGGDGPCEAVDPLEAVGVLPGASDAATLENGRQNYRFRLHQHDFYFSDGLGVCFFSLPSSPSPSPAMILAMMSVRVLLEVVEAGGDFEGKDVGGEQVVVADKVCPVPISVSLTSALAMNISDNHELEVKFPPPPRRHMDTSSSSAGSEGLHPFRRPLGGWSSSLSRLGSLRPVPGLRPSELRLARVRRL</sequence>
<evidence type="ECO:0000313" key="3">
    <source>
        <dbReference type="Proteomes" id="UP001451303"/>
    </source>
</evidence>
<accession>A0ABR3DQJ9</accession>
<gene>
    <name evidence="2" type="ORF">QR685DRAFT_542599</name>
</gene>
<dbReference type="EMBL" id="JAVLET010000002">
    <property type="protein sequence ID" value="KAL0474126.1"/>
    <property type="molecule type" value="Genomic_DNA"/>
</dbReference>
<feature type="region of interest" description="Disordered" evidence="1">
    <location>
        <begin position="76"/>
        <end position="102"/>
    </location>
</feature>
<dbReference type="Proteomes" id="UP001451303">
    <property type="component" value="Unassembled WGS sequence"/>
</dbReference>
<feature type="region of interest" description="Disordered" evidence="1">
    <location>
        <begin position="223"/>
        <end position="248"/>
    </location>
</feature>
<evidence type="ECO:0000256" key="1">
    <source>
        <dbReference type="SAM" id="MobiDB-lite"/>
    </source>
</evidence>